<keyword evidence="4" id="KW-0285">Flavoprotein</keyword>
<name>A0A4Q1KEF2_9SPHN</name>
<keyword evidence="12" id="KW-1185">Reference proteome</keyword>
<dbReference type="OrthoDB" id="9774675at2"/>
<dbReference type="EMBL" id="SBKP01000012">
    <property type="protein sequence ID" value="RXR27565.1"/>
    <property type="molecule type" value="Genomic_DNA"/>
</dbReference>
<evidence type="ECO:0000313" key="12">
    <source>
        <dbReference type="Proteomes" id="UP000290958"/>
    </source>
</evidence>
<keyword evidence="7 9" id="KW-0560">Oxidoreductase</keyword>
<dbReference type="RefSeq" id="WP_129404797.1">
    <property type="nucleotide sequence ID" value="NZ_SBKP01000012.1"/>
</dbReference>
<reference evidence="12" key="1">
    <citation type="submission" date="2019-01" db="EMBL/GenBank/DDBJ databases">
        <title>Cytophagaceae bacterium strain CAR-16.</title>
        <authorList>
            <person name="Chen W.-M."/>
        </authorList>
    </citation>
    <scope>NUCLEOTIDE SEQUENCE [LARGE SCALE GENOMIC DNA]</scope>
    <source>
        <strain evidence="12">CHR27</strain>
    </source>
</reference>
<protein>
    <recommendedName>
        <fullName evidence="8">Phytoene dehydrogenase</fullName>
    </recommendedName>
</protein>
<dbReference type="GO" id="GO:0016117">
    <property type="term" value="P:carotenoid biosynthetic process"/>
    <property type="evidence" value="ECO:0007669"/>
    <property type="project" value="UniProtKB-KW"/>
</dbReference>
<dbReference type="PANTHER" id="PTHR43734">
    <property type="entry name" value="PHYTOENE DESATURASE"/>
    <property type="match status" value="1"/>
</dbReference>
<dbReference type="NCBIfam" id="TIGR02734">
    <property type="entry name" value="crtI_fam"/>
    <property type="match status" value="1"/>
</dbReference>
<organism evidence="11 12">
    <name type="scientific">Sphingobium fluviale</name>
    <dbReference type="NCBI Taxonomy" id="2506423"/>
    <lineage>
        <taxon>Bacteria</taxon>
        <taxon>Pseudomonadati</taxon>
        <taxon>Pseudomonadota</taxon>
        <taxon>Alphaproteobacteria</taxon>
        <taxon>Sphingomonadales</taxon>
        <taxon>Sphingomonadaceae</taxon>
        <taxon>Sphingobium</taxon>
    </lineage>
</organism>
<evidence type="ECO:0000256" key="4">
    <source>
        <dbReference type="ARBA" id="ARBA00022630"/>
    </source>
</evidence>
<gene>
    <name evidence="11" type="primary">crtI</name>
    <name evidence="11" type="ORF">EQG66_11850</name>
</gene>
<dbReference type="Gene3D" id="3.50.50.60">
    <property type="entry name" value="FAD/NAD(P)-binding domain"/>
    <property type="match status" value="2"/>
</dbReference>
<dbReference type="AlphaFoldDB" id="A0A4Q1KEF2"/>
<comment type="caution">
    <text evidence="11">The sequence shown here is derived from an EMBL/GenBank/DDBJ whole genome shotgun (WGS) entry which is preliminary data.</text>
</comment>
<dbReference type="InterPro" id="IPR002937">
    <property type="entry name" value="Amino_oxidase"/>
</dbReference>
<evidence type="ECO:0000259" key="10">
    <source>
        <dbReference type="Pfam" id="PF01593"/>
    </source>
</evidence>
<comment type="similarity">
    <text evidence="3 9">Belongs to the carotenoid/retinoid oxidoreductase family.</text>
</comment>
<dbReference type="Proteomes" id="UP000290958">
    <property type="component" value="Unassembled WGS sequence"/>
</dbReference>
<evidence type="ECO:0000256" key="3">
    <source>
        <dbReference type="ARBA" id="ARBA00006046"/>
    </source>
</evidence>
<comment type="pathway">
    <text evidence="2 9">Carotenoid biosynthesis.</text>
</comment>
<comment type="cofactor">
    <cofactor evidence="1">
        <name>FAD</name>
        <dbReference type="ChEBI" id="CHEBI:57692"/>
    </cofactor>
</comment>
<dbReference type="SUPFAM" id="SSF51905">
    <property type="entry name" value="FAD/NAD(P)-binding domain"/>
    <property type="match status" value="1"/>
</dbReference>
<evidence type="ECO:0000256" key="7">
    <source>
        <dbReference type="ARBA" id="ARBA00023002"/>
    </source>
</evidence>
<sequence>MTAPLEPRPPGKRAIVIGAGLGGLALGIRLQSAGVSTTILEARERPGGCASWQAREGFVFDAGPVTITDPDSFAELWRLSGQDMAADVTLEPVAPLWRLSWPDGAQLDLSADDAAMRQAIAQLDGRDLAGAQRLLDYGGEALREGPGRLGRMAFPDMRSMLKALPPLAHHQGWRSVYGLVASQIGNDRLRQAFSFHTLLAGGNPLEVSALHGWRHRLERDTGLWHPRGGFNKLVMAMVALFERIGGVIRLGDPVSRIEMRGDQATGVVTQGGWRGDADLVASNADLMHSYRDLLGQHPRGPRKTEKLARKQWSPALFAVHFGIRGSWPGIPHRSVLFGPHYQEWLTDVFQHGVLPADQMIILNHASVTDPSLAPEGCSVFSALVPVPHTGKLPIDWGHMAPLYARRILDEIGQRLIPDIHTRIVTQFHVAPNDFAADMRAHLGSAFSLAPLNSQSLRLRPQARDAVVRNLYLVGAGAHPGAGIPCVLGGARLAAQAMMEESL</sequence>
<dbReference type="GO" id="GO:0016627">
    <property type="term" value="F:oxidoreductase activity, acting on the CH-CH group of donors"/>
    <property type="evidence" value="ECO:0007669"/>
    <property type="project" value="UniProtKB-ARBA"/>
</dbReference>
<evidence type="ECO:0000256" key="5">
    <source>
        <dbReference type="ARBA" id="ARBA00022746"/>
    </source>
</evidence>
<dbReference type="InterPro" id="IPR008150">
    <property type="entry name" value="Phytoene_DH_bac_CS"/>
</dbReference>
<proteinExistence type="inferred from homology"/>
<keyword evidence="5 9" id="KW-0125">Carotenoid biosynthesis</keyword>
<keyword evidence="6" id="KW-0274">FAD</keyword>
<accession>A0A4Q1KEF2</accession>
<evidence type="ECO:0000256" key="1">
    <source>
        <dbReference type="ARBA" id="ARBA00001974"/>
    </source>
</evidence>
<dbReference type="InterPro" id="IPR014105">
    <property type="entry name" value="Carotenoid/retinoid_OxRdtase"/>
</dbReference>
<dbReference type="Pfam" id="PF01593">
    <property type="entry name" value="Amino_oxidase"/>
    <property type="match status" value="1"/>
</dbReference>
<dbReference type="PANTHER" id="PTHR43734:SF3">
    <property type="entry name" value="B-CAROTENE KETOLASE"/>
    <property type="match status" value="1"/>
</dbReference>
<dbReference type="PROSITE" id="PS00982">
    <property type="entry name" value="PHYTOENE_DH"/>
    <property type="match status" value="1"/>
</dbReference>
<evidence type="ECO:0000256" key="6">
    <source>
        <dbReference type="ARBA" id="ARBA00022827"/>
    </source>
</evidence>
<evidence type="ECO:0000313" key="11">
    <source>
        <dbReference type="EMBL" id="RXR27565.1"/>
    </source>
</evidence>
<evidence type="ECO:0000256" key="8">
    <source>
        <dbReference type="ARBA" id="ARBA00031986"/>
    </source>
</evidence>
<dbReference type="InterPro" id="IPR036188">
    <property type="entry name" value="FAD/NAD-bd_sf"/>
</dbReference>
<evidence type="ECO:0000256" key="2">
    <source>
        <dbReference type="ARBA" id="ARBA00004829"/>
    </source>
</evidence>
<feature type="domain" description="Amine oxidase" evidence="10">
    <location>
        <begin position="21"/>
        <end position="497"/>
    </location>
</feature>
<evidence type="ECO:0000256" key="9">
    <source>
        <dbReference type="RuleBase" id="RU362075"/>
    </source>
</evidence>